<proteinExistence type="predicted"/>
<dbReference type="Gramene" id="Pp3c20_18520V3.4">
    <property type="protein sequence ID" value="PAC:32947127.CDS.1"/>
    <property type="gene ID" value="Pp3c20_18520"/>
</dbReference>
<dbReference type="RefSeq" id="XP_024358379.1">
    <property type="nucleotide sequence ID" value="XM_024502611.2"/>
</dbReference>
<dbReference type="PANTHER" id="PTHR33736">
    <property type="entry name" value="F-BOX PROTEIN-RELATED"/>
    <property type="match status" value="1"/>
</dbReference>
<dbReference type="GeneID" id="112273633"/>
<evidence type="ECO:0000313" key="3">
    <source>
        <dbReference type="Proteomes" id="UP000006727"/>
    </source>
</evidence>
<accession>A0A7I3ZF47</accession>
<organism evidence="2 3">
    <name type="scientific">Physcomitrium patens</name>
    <name type="common">Spreading-leaved earth moss</name>
    <name type="synonym">Physcomitrella patens</name>
    <dbReference type="NCBI Taxonomy" id="3218"/>
    <lineage>
        <taxon>Eukaryota</taxon>
        <taxon>Viridiplantae</taxon>
        <taxon>Streptophyta</taxon>
        <taxon>Embryophyta</taxon>
        <taxon>Bryophyta</taxon>
        <taxon>Bryophytina</taxon>
        <taxon>Bryopsida</taxon>
        <taxon>Funariidae</taxon>
        <taxon>Funariales</taxon>
        <taxon>Funariaceae</taxon>
        <taxon>Physcomitrium</taxon>
    </lineage>
</organism>
<dbReference type="InterPro" id="IPR045283">
    <property type="entry name" value="AT3G44326-like"/>
</dbReference>
<dbReference type="EMBL" id="ABEU02000020">
    <property type="status" value="NOT_ANNOTATED_CDS"/>
    <property type="molecule type" value="Genomic_DNA"/>
</dbReference>
<dbReference type="EnsemblPlants" id="Pp3c20_18520V3.4">
    <property type="protein sequence ID" value="PAC:32947127.CDS.1"/>
    <property type="gene ID" value="Pp3c20_18520"/>
</dbReference>
<dbReference type="EnsemblPlants" id="Pp3c20_18520V3.5">
    <property type="protein sequence ID" value="PAC:32947128.CDS.1"/>
    <property type="gene ID" value="Pp3c20_18520"/>
</dbReference>
<dbReference type="Pfam" id="PF00646">
    <property type="entry name" value="F-box"/>
    <property type="match status" value="1"/>
</dbReference>
<evidence type="ECO:0000259" key="1">
    <source>
        <dbReference type="SMART" id="SM00256"/>
    </source>
</evidence>
<gene>
    <name evidence="2" type="primary">LOC112273633</name>
</gene>
<reference evidence="2" key="3">
    <citation type="submission" date="2020-12" db="UniProtKB">
        <authorList>
            <consortium name="EnsemblPlants"/>
        </authorList>
    </citation>
    <scope>IDENTIFICATION</scope>
</reference>
<dbReference type="SMART" id="SM00256">
    <property type="entry name" value="FBOX"/>
    <property type="match status" value="1"/>
</dbReference>
<dbReference type="OMA" id="ESCHMYS"/>
<dbReference type="OrthoDB" id="1907273at2759"/>
<keyword evidence="3" id="KW-1185">Reference proteome</keyword>
<protein>
    <recommendedName>
        <fullName evidence="1">F-box domain-containing protein</fullName>
    </recommendedName>
</protein>
<dbReference type="Proteomes" id="UP000006727">
    <property type="component" value="Chromosome 20"/>
</dbReference>
<reference evidence="2 3" key="1">
    <citation type="journal article" date="2008" name="Science">
        <title>The Physcomitrella genome reveals evolutionary insights into the conquest of land by plants.</title>
        <authorList>
            <person name="Rensing S."/>
            <person name="Lang D."/>
            <person name="Zimmer A."/>
            <person name="Terry A."/>
            <person name="Salamov A."/>
            <person name="Shapiro H."/>
            <person name="Nishiyama T."/>
            <person name="Perroud P.-F."/>
            <person name="Lindquist E."/>
            <person name="Kamisugi Y."/>
            <person name="Tanahashi T."/>
            <person name="Sakakibara K."/>
            <person name="Fujita T."/>
            <person name="Oishi K."/>
            <person name="Shin-I T."/>
            <person name="Kuroki Y."/>
            <person name="Toyoda A."/>
            <person name="Suzuki Y."/>
            <person name="Hashimoto A."/>
            <person name="Yamaguchi K."/>
            <person name="Sugano A."/>
            <person name="Kohara Y."/>
            <person name="Fujiyama A."/>
            <person name="Anterola A."/>
            <person name="Aoki S."/>
            <person name="Ashton N."/>
            <person name="Barbazuk W.B."/>
            <person name="Barker E."/>
            <person name="Bennetzen J."/>
            <person name="Bezanilla M."/>
            <person name="Blankenship R."/>
            <person name="Cho S.H."/>
            <person name="Dutcher S."/>
            <person name="Estelle M."/>
            <person name="Fawcett J.A."/>
            <person name="Gundlach H."/>
            <person name="Hanada K."/>
            <person name="Heyl A."/>
            <person name="Hicks K.A."/>
            <person name="Hugh J."/>
            <person name="Lohr M."/>
            <person name="Mayer K."/>
            <person name="Melkozernov A."/>
            <person name="Murata T."/>
            <person name="Nelson D."/>
            <person name="Pils B."/>
            <person name="Prigge M."/>
            <person name="Reiss B."/>
            <person name="Renner T."/>
            <person name="Rombauts S."/>
            <person name="Rushton P."/>
            <person name="Sanderfoot A."/>
            <person name="Schween G."/>
            <person name="Shiu S.-H."/>
            <person name="Stueber K."/>
            <person name="Theodoulou F.L."/>
            <person name="Tu H."/>
            <person name="Van de Peer Y."/>
            <person name="Verrier P.J."/>
            <person name="Waters E."/>
            <person name="Wood A."/>
            <person name="Yang L."/>
            <person name="Cove D."/>
            <person name="Cuming A."/>
            <person name="Hasebe M."/>
            <person name="Lucas S."/>
            <person name="Mishler D.B."/>
            <person name="Reski R."/>
            <person name="Grigoriev I."/>
            <person name="Quatrano R.S."/>
            <person name="Boore J.L."/>
        </authorList>
    </citation>
    <scope>NUCLEOTIDE SEQUENCE [LARGE SCALE GENOMIC DNA]</scope>
    <source>
        <strain evidence="2 3">cv. Gransden 2004</strain>
    </source>
</reference>
<dbReference type="SUPFAM" id="SSF81383">
    <property type="entry name" value="F-box domain"/>
    <property type="match status" value="1"/>
</dbReference>
<dbReference type="FunCoup" id="A0A7I3ZF47">
    <property type="interactions" value="212"/>
</dbReference>
<name>A0A7I3ZF47_PHYPA</name>
<dbReference type="Gramene" id="Pp3c20_18520V3.5">
    <property type="protein sequence ID" value="PAC:32947128.CDS.1"/>
    <property type="gene ID" value="Pp3c20_18520"/>
</dbReference>
<dbReference type="PANTHER" id="PTHR33736:SF12">
    <property type="entry name" value="F-BOX DOMAIN-CONTAINING PROTEIN"/>
    <property type="match status" value="1"/>
</dbReference>
<dbReference type="AlphaFoldDB" id="A0A7I3ZF47"/>
<reference evidence="2 3" key="2">
    <citation type="journal article" date="2018" name="Plant J.">
        <title>The Physcomitrella patens chromosome-scale assembly reveals moss genome structure and evolution.</title>
        <authorList>
            <person name="Lang D."/>
            <person name="Ullrich K.K."/>
            <person name="Murat F."/>
            <person name="Fuchs J."/>
            <person name="Jenkins J."/>
            <person name="Haas F.B."/>
            <person name="Piednoel M."/>
            <person name="Gundlach H."/>
            <person name="Van Bel M."/>
            <person name="Meyberg R."/>
            <person name="Vives C."/>
            <person name="Morata J."/>
            <person name="Symeonidi A."/>
            <person name="Hiss M."/>
            <person name="Muchero W."/>
            <person name="Kamisugi Y."/>
            <person name="Saleh O."/>
            <person name="Blanc G."/>
            <person name="Decker E.L."/>
            <person name="van Gessel N."/>
            <person name="Grimwood J."/>
            <person name="Hayes R.D."/>
            <person name="Graham S.W."/>
            <person name="Gunter L.E."/>
            <person name="McDaniel S.F."/>
            <person name="Hoernstein S.N.W."/>
            <person name="Larsson A."/>
            <person name="Li F.W."/>
            <person name="Perroud P.F."/>
            <person name="Phillips J."/>
            <person name="Ranjan P."/>
            <person name="Rokshar D.S."/>
            <person name="Rothfels C.J."/>
            <person name="Schneider L."/>
            <person name="Shu S."/>
            <person name="Stevenson D.W."/>
            <person name="Thummler F."/>
            <person name="Tillich M."/>
            <person name="Villarreal Aguilar J.C."/>
            <person name="Widiez T."/>
            <person name="Wong G.K."/>
            <person name="Wymore A."/>
            <person name="Zhang Y."/>
            <person name="Zimmer A.D."/>
            <person name="Quatrano R.S."/>
            <person name="Mayer K.F.X."/>
            <person name="Goodstein D."/>
            <person name="Casacuberta J.M."/>
            <person name="Vandepoele K."/>
            <person name="Reski R."/>
            <person name="Cuming A.C."/>
            <person name="Tuskan G.A."/>
            <person name="Maumus F."/>
            <person name="Salse J."/>
            <person name="Schmutz J."/>
            <person name="Rensing S.A."/>
        </authorList>
    </citation>
    <scope>NUCLEOTIDE SEQUENCE [LARGE SCALE GENOMIC DNA]</scope>
    <source>
        <strain evidence="2 3">cv. Gransden 2004</strain>
    </source>
</reference>
<dbReference type="InterPro" id="IPR036047">
    <property type="entry name" value="F-box-like_dom_sf"/>
</dbReference>
<dbReference type="KEGG" id="ppp:112273633"/>
<feature type="domain" description="F-box" evidence="1">
    <location>
        <begin position="17"/>
        <end position="57"/>
    </location>
</feature>
<dbReference type="Gene3D" id="1.20.1280.50">
    <property type="match status" value="1"/>
</dbReference>
<sequence>MEMGLYAEGVDHERRFLSSDLLGEILSRVDALTLAKASCASSEFRRLCASEAFWERLCNLRWPSTKQAAAKDLILQTGGYRKFCENCHPCLSGTGTATVEHCDYVEGEEVCPSDFSSIIDVMYNGQVLVSRTIAGFFGAEKSRDWFDNSPFMFDLLEGTDEVNGFHKDDEGITAVAIQTELSSVSSAEGLWKALNENMTVSWILVNKKTGRMVNLASWKPVDGLRHWPCDGDFVLQFGTVIPSTERLRNHAVHCNVAAKVRHFNVGTADGGCKPVIGVTEVGMKLENIGGARLNGRESVALLDKVLSCNRTVSFSTVLHSHREFHRNRVAWKTERIRQENQRELTVALISGVGAFLCLCYCLS</sequence>
<evidence type="ECO:0000313" key="2">
    <source>
        <dbReference type="EnsemblPlants" id="PAC:32947128.CDS.1"/>
    </source>
</evidence>
<dbReference type="InterPro" id="IPR001810">
    <property type="entry name" value="F-box_dom"/>
</dbReference>